<feature type="region of interest" description="Disordered" evidence="1">
    <location>
        <begin position="1"/>
        <end position="84"/>
    </location>
</feature>
<organism evidence="2 3">
    <name type="scientific">Drosophila willistoni</name>
    <name type="common">Fruit fly</name>
    <dbReference type="NCBI Taxonomy" id="7260"/>
    <lineage>
        <taxon>Eukaryota</taxon>
        <taxon>Metazoa</taxon>
        <taxon>Ecdysozoa</taxon>
        <taxon>Arthropoda</taxon>
        <taxon>Hexapoda</taxon>
        <taxon>Insecta</taxon>
        <taxon>Pterygota</taxon>
        <taxon>Neoptera</taxon>
        <taxon>Endopterygota</taxon>
        <taxon>Diptera</taxon>
        <taxon>Brachycera</taxon>
        <taxon>Muscomorpha</taxon>
        <taxon>Ephydroidea</taxon>
        <taxon>Drosophilidae</taxon>
        <taxon>Drosophila</taxon>
        <taxon>Sophophora</taxon>
    </lineage>
</organism>
<dbReference type="OrthoDB" id="8068333at2759"/>
<sequence>MQDASSHFAISYTDWISESRRPDSNGYELEPQQQTHAHTLPPSQHHHHHHHAQPEQLSHYGQHSSNSPPRYYEHESSKQQQDNGHLPLTAAGLMQAVAAEIQLSEQSATNGSSYPVYTYYRADHPHEKENNNNTEEDQELRTFGGGHKVILARRISGENGTDIPDILDTGHATWDMG</sequence>
<dbReference type="Proteomes" id="UP000007798">
    <property type="component" value="Unassembled WGS sequence"/>
</dbReference>
<dbReference type="eggNOG" id="KOG4091">
    <property type="taxonomic scope" value="Eukaryota"/>
</dbReference>
<name>A0A0Q9WR22_DROWI</name>
<accession>A0A0Q9WR22</accession>
<keyword evidence="3" id="KW-1185">Reference proteome</keyword>
<evidence type="ECO:0000256" key="1">
    <source>
        <dbReference type="SAM" id="MobiDB-lite"/>
    </source>
</evidence>
<dbReference type="EMBL" id="CH963894">
    <property type="protein sequence ID" value="KRF98593.1"/>
    <property type="molecule type" value="Genomic_DNA"/>
</dbReference>
<dbReference type="AlphaFoldDB" id="A0A0Q9WR22"/>
<proteinExistence type="predicted"/>
<protein>
    <submittedName>
        <fullName evidence="2">Uncharacterized protein</fullName>
    </submittedName>
</protein>
<dbReference type="InParanoid" id="A0A0Q9WR22"/>
<evidence type="ECO:0000313" key="2">
    <source>
        <dbReference type="EMBL" id="KRF98593.1"/>
    </source>
</evidence>
<gene>
    <name evidence="2" type="primary">Dwil\GK22231</name>
    <name evidence="2" type="ORF">Dwil_GK22231</name>
</gene>
<reference evidence="2 3" key="1">
    <citation type="journal article" date="2007" name="Nature">
        <title>Evolution of genes and genomes on the Drosophila phylogeny.</title>
        <authorList>
            <consortium name="Drosophila 12 Genomes Consortium"/>
            <person name="Clark A.G."/>
            <person name="Eisen M.B."/>
            <person name="Smith D.R."/>
            <person name="Bergman C.M."/>
            <person name="Oliver B."/>
            <person name="Markow T.A."/>
            <person name="Kaufman T.C."/>
            <person name="Kellis M."/>
            <person name="Gelbart W."/>
            <person name="Iyer V.N."/>
            <person name="Pollard D.A."/>
            <person name="Sackton T.B."/>
            <person name="Larracuente A.M."/>
            <person name="Singh N.D."/>
            <person name="Abad J.P."/>
            <person name="Abt D.N."/>
            <person name="Adryan B."/>
            <person name="Aguade M."/>
            <person name="Akashi H."/>
            <person name="Anderson W.W."/>
            <person name="Aquadro C.F."/>
            <person name="Ardell D.H."/>
            <person name="Arguello R."/>
            <person name="Artieri C.G."/>
            <person name="Barbash D.A."/>
            <person name="Barker D."/>
            <person name="Barsanti P."/>
            <person name="Batterham P."/>
            <person name="Batzoglou S."/>
            <person name="Begun D."/>
            <person name="Bhutkar A."/>
            <person name="Blanco E."/>
            <person name="Bosak S.A."/>
            <person name="Bradley R.K."/>
            <person name="Brand A.D."/>
            <person name="Brent M.R."/>
            <person name="Brooks A.N."/>
            <person name="Brown R.H."/>
            <person name="Butlin R.K."/>
            <person name="Caggese C."/>
            <person name="Calvi B.R."/>
            <person name="Bernardo de Carvalho A."/>
            <person name="Caspi A."/>
            <person name="Castrezana S."/>
            <person name="Celniker S.E."/>
            <person name="Chang J.L."/>
            <person name="Chapple C."/>
            <person name="Chatterji S."/>
            <person name="Chinwalla A."/>
            <person name="Civetta A."/>
            <person name="Clifton S.W."/>
            <person name="Comeron J.M."/>
            <person name="Costello J.C."/>
            <person name="Coyne J.A."/>
            <person name="Daub J."/>
            <person name="David R.G."/>
            <person name="Delcher A.L."/>
            <person name="Delehaunty K."/>
            <person name="Do C.B."/>
            <person name="Ebling H."/>
            <person name="Edwards K."/>
            <person name="Eickbush T."/>
            <person name="Evans J.D."/>
            <person name="Filipski A."/>
            <person name="Findeiss S."/>
            <person name="Freyhult E."/>
            <person name="Fulton L."/>
            <person name="Fulton R."/>
            <person name="Garcia A.C."/>
            <person name="Gardiner A."/>
            <person name="Garfield D.A."/>
            <person name="Garvin B.E."/>
            <person name="Gibson G."/>
            <person name="Gilbert D."/>
            <person name="Gnerre S."/>
            <person name="Godfrey J."/>
            <person name="Good R."/>
            <person name="Gotea V."/>
            <person name="Gravely B."/>
            <person name="Greenberg A.J."/>
            <person name="Griffiths-Jones S."/>
            <person name="Gross S."/>
            <person name="Guigo R."/>
            <person name="Gustafson E.A."/>
            <person name="Haerty W."/>
            <person name="Hahn M.W."/>
            <person name="Halligan D.L."/>
            <person name="Halpern A.L."/>
            <person name="Halter G.M."/>
            <person name="Han M.V."/>
            <person name="Heger A."/>
            <person name="Hillier L."/>
            <person name="Hinrichs A.S."/>
            <person name="Holmes I."/>
            <person name="Hoskins R.A."/>
            <person name="Hubisz M.J."/>
            <person name="Hultmark D."/>
            <person name="Huntley M.A."/>
            <person name="Jaffe D.B."/>
            <person name="Jagadeeshan S."/>
            <person name="Jeck W.R."/>
            <person name="Johnson J."/>
            <person name="Jones C.D."/>
            <person name="Jordan W.C."/>
            <person name="Karpen G.H."/>
            <person name="Kataoka E."/>
            <person name="Keightley P.D."/>
            <person name="Kheradpour P."/>
            <person name="Kirkness E.F."/>
            <person name="Koerich L.B."/>
            <person name="Kristiansen K."/>
            <person name="Kudrna D."/>
            <person name="Kulathinal R.J."/>
            <person name="Kumar S."/>
            <person name="Kwok R."/>
            <person name="Lander E."/>
            <person name="Langley C.H."/>
            <person name="Lapoint R."/>
            <person name="Lazzaro B.P."/>
            <person name="Lee S.J."/>
            <person name="Levesque L."/>
            <person name="Li R."/>
            <person name="Lin C.F."/>
            <person name="Lin M.F."/>
            <person name="Lindblad-Toh K."/>
            <person name="Llopart A."/>
            <person name="Long M."/>
            <person name="Low L."/>
            <person name="Lozovsky E."/>
            <person name="Lu J."/>
            <person name="Luo M."/>
            <person name="Machado C.A."/>
            <person name="Makalowski W."/>
            <person name="Marzo M."/>
            <person name="Matsuda M."/>
            <person name="Matzkin L."/>
            <person name="McAllister B."/>
            <person name="McBride C.S."/>
            <person name="McKernan B."/>
            <person name="McKernan K."/>
            <person name="Mendez-Lago M."/>
            <person name="Minx P."/>
            <person name="Mollenhauer M.U."/>
            <person name="Montooth K."/>
            <person name="Mount S.M."/>
            <person name="Mu X."/>
            <person name="Myers E."/>
            <person name="Negre B."/>
            <person name="Newfeld S."/>
            <person name="Nielsen R."/>
            <person name="Noor M.A."/>
            <person name="O'Grady P."/>
            <person name="Pachter L."/>
            <person name="Papaceit M."/>
            <person name="Parisi M.J."/>
            <person name="Parisi M."/>
            <person name="Parts L."/>
            <person name="Pedersen J.S."/>
            <person name="Pesole G."/>
            <person name="Phillippy A.M."/>
            <person name="Ponting C.P."/>
            <person name="Pop M."/>
            <person name="Porcelli D."/>
            <person name="Powell J.R."/>
            <person name="Prohaska S."/>
            <person name="Pruitt K."/>
            <person name="Puig M."/>
            <person name="Quesneville H."/>
            <person name="Ram K.R."/>
            <person name="Rand D."/>
            <person name="Rasmussen M.D."/>
            <person name="Reed L.K."/>
            <person name="Reenan R."/>
            <person name="Reily A."/>
            <person name="Remington K.A."/>
            <person name="Rieger T.T."/>
            <person name="Ritchie M.G."/>
            <person name="Robin C."/>
            <person name="Rogers Y.H."/>
            <person name="Rohde C."/>
            <person name="Rozas J."/>
            <person name="Rubenfield M.J."/>
            <person name="Ruiz A."/>
            <person name="Russo S."/>
            <person name="Salzberg S.L."/>
            <person name="Sanchez-Gracia A."/>
            <person name="Saranga D.J."/>
            <person name="Sato H."/>
            <person name="Schaeffer S.W."/>
            <person name="Schatz M.C."/>
            <person name="Schlenke T."/>
            <person name="Schwartz R."/>
            <person name="Segarra C."/>
            <person name="Singh R.S."/>
            <person name="Sirot L."/>
            <person name="Sirota M."/>
            <person name="Sisneros N.B."/>
            <person name="Smith C.D."/>
            <person name="Smith T.F."/>
            <person name="Spieth J."/>
            <person name="Stage D.E."/>
            <person name="Stark A."/>
            <person name="Stephan W."/>
            <person name="Strausberg R.L."/>
            <person name="Strempel S."/>
            <person name="Sturgill D."/>
            <person name="Sutton G."/>
            <person name="Sutton G.G."/>
            <person name="Tao W."/>
            <person name="Teichmann S."/>
            <person name="Tobari Y.N."/>
            <person name="Tomimura Y."/>
            <person name="Tsolas J.M."/>
            <person name="Valente V.L."/>
            <person name="Venter E."/>
            <person name="Venter J.C."/>
            <person name="Vicario S."/>
            <person name="Vieira F.G."/>
            <person name="Vilella A.J."/>
            <person name="Villasante A."/>
            <person name="Walenz B."/>
            <person name="Wang J."/>
            <person name="Wasserman M."/>
            <person name="Watts T."/>
            <person name="Wilson D."/>
            <person name="Wilson R.K."/>
            <person name="Wing R.A."/>
            <person name="Wolfner M.F."/>
            <person name="Wong A."/>
            <person name="Wong G.K."/>
            <person name="Wu C.I."/>
            <person name="Wu G."/>
            <person name="Yamamoto D."/>
            <person name="Yang H.P."/>
            <person name="Yang S.P."/>
            <person name="Yorke J.A."/>
            <person name="Yoshida K."/>
            <person name="Zdobnov E."/>
            <person name="Zhang P."/>
            <person name="Zhang Y."/>
            <person name="Zimin A.V."/>
            <person name="Baldwin J."/>
            <person name="Abdouelleil A."/>
            <person name="Abdulkadir J."/>
            <person name="Abebe A."/>
            <person name="Abera B."/>
            <person name="Abreu J."/>
            <person name="Acer S.C."/>
            <person name="Aftuck L."/>
            <person name="Alexander A."/>
            <person name="An P."/>
            <person name="Anderson E."/>
            <person name="Anderson S."/>
            <person name="Arachi H."/>
            <person name="Azer M."/>
            <person name="Bachantsang P."/>
            <person name="Barry A."/>
            <person name="Bayul T."/>
            <person name="Berlin A."/>
            <person name="Bessette D."/>
            <person name="Bloom T."/>
            <person name="Blye J."/>
            <person name="Boguslavskiy L."/>
            <person name="Bonnet C."/>
            <person name="Boukhgalter B."/>
            <person name="Bourzgui I."/>
            <person name="Brown A."/>
            <person name="Cahill P."/>
            <person name="Channer S."/>
            <person name="Cheshatsang Y."/>
            <person name="Chuda L."/>
            <person name="Citroen M."/>
            <person name="Collymore A."/>
            <person name="Cooke P."/>
            <person name="Costello M."/>
            <person name="D'Aco K."/>
            <person name="Daza R."/>
            <person name="De Haan G."/>
            <person name="DeGray S."/>
            <person name="DeMaso C."/>
            <person name="Dhargay N."/>
            <person name="Dooley K."/>
            <person name="Dooley E."/>
            <person name="Doricent M."/>
            <person name="Dorje P."/>
            <person name="Dorjee K."/>
            <person name="Dupes A."/>
            <person name="Elong R."/>
            <person name="Falk J."/>
            <person name="Farina A."/>
            <person name="Faro S."/>
            <person name="Ferguson D."/>
            <person name="Fisher S."/>
            <person name="Foley C.D."/>
            <person name="Franke A."/>
            <person name="Friedrich D."/>
            <person name="Gadbois L."/>
            <person name="Gearin G."/>
            <person name="Gearin C.R."/>
            <person name="Giannoukos G."/>
            <person name="Goode T."/>
            <person name="Graham J."/>
            <person name="Grandbois E."/>
            <person name="Grewal S."/>
            <person name="Gyaltsen K."/>
            <person name="Hafez N."/>
            <person name="Hagos B."/>
            <person name="Hall J."/>
            <person name="Henson C."/>
            <person name="Hollinger A."/>
            <person name="Honan T."/>
            <person name="Huard M.D."/>
            <person name="Hughes L."/>
            <person name="Hurhula B."/>
            <person name="Husby M.E."/>
            <person name="Kamat A."/>
            <person name="Kanga B."/>
            <person name="Kashin S."/>
            <person name="Khazanovich D."/>
            <person name="Kisner P."/>
            <person name="Lance K."/>
            <person name="Lara M."/>
            <person name="Lee W."/>
            <person name="Lennon N."/>
            <person name="Letendre F."/>
            <person name="LeVine R."/>
            <person name="Lipovsky A."/>
            <person name="Liu X."/>
            <person name="Liu J."/>
            <person name="Liu S."/>
            <person name="Lokyitsang T."/>
            <person name="Lokyitsang Y."/>
            <person name="Lubonja R."/>
            <person name="Lui A."/>
            <person name="MacDonald P."/>
            <person name="Magnisalis V."/>
            <person name="Maru K."/>
            <person name="Matthews C."/>
            <person name="McCusker W."/>
            <person name="McDonough S."/>
            <person name="Mehta T."/>
            <person name="Meldrim J."/>
            <person name="Meneus L."/>
            <person name="Mihai O."/>
            <person name="Mihalev A."/>
            <person name="Mihova T."/>
            <person name="Mittelman R."/>
            <person name="Mlenga V."/>
            <person name="Montmayeur A."/>
            <person name="Mulrain L."/>
            <person name="Navidi A."/>
            <person name="Naylor J."/>
            <person name="Negash T."/>
            <person name="Nguyen T."/>
            <person name="Nguyen N."/>
            <person name="Nicol R."/>
            <person name="Norbu C."/>
            <person name="Norbu N."/>
            <person name="Novod N."/>
            <person name="O'Neill B."/>
            <person name="Osman S."/>
            <person name="Markiewicz E."/>
            <person name="Oyono O.L."/>
            <person name="Patti C."/>
            <person name="Phunkhang P."/>
            <person name="Pierre F."/>
            <person name="Priest M."/>
            <person name="Raghuraman S."/>
            <person name="Rege F."/>
            <person name="Reyes R."/>
            <person name="Rise C."/>
            <person name="Rogov P."/>
            <person name="Ross K."/>
            <person name="Ryan E."/>
            <person name="Settipalli S."/>
            <person name="Shea T."/>
            <person name="Sherpa N."/>
            <person name="Shi L."/>
            <person name="Shih D."/>
            <person name="Sparrow T."/>
            <person name="Spaulding J."/>
            <person name="Stalker J."/>
            <person name="Stange-Thomann N."/>
            <person name="Stavropoulos S."/>
            <person name="Stone C."/>
            <person name="Strader C."/>
            <person name="Tesfaye S."/>
            <person name="Thomson T."/>
            <person name="Thoulutsang Y."/>
            <person name="Thoulutsang D."/>
            <person name="Topham K."/>
            <person name="Topping I."/>
            <person name="Tsamla T."/>
            <person name="Vassiliev H."/>
            <person name="Vo A."/>
            <person name="Wangchuk T."/>
            <person name="Wangdi T."/>
            <person name="Weiand M."/>
            <person name="Wilkinson J."/>
            <person name="Wilson A."/>
            <person name="Yadav S."/>
            <person name="Young G."/>
            <person name="Yu Q."/>
            <person name="Zembek L."/>
            <person name="Zhong D."/>
            <person name="Zimmer A."/>
            <person name="Zwirko Z."/>
            <person name="Jaffe D.B."/>
            <person name="Alvarez P."/>
            <person name="Brockman W."/>
            <person name="Butler J."/>
            <person name="Chin C."/>
            <person name="Gnerre S."/>
            <person name="Grabherr M."/>
            <person name="Kleber M."/>
            <person name="Mauceli E."/>
            <person name="MacCallum I."/>
        </authorList>
    </citation>
    <scope>NUCLEOTIDE SEQUENCE [LARGE SCALE GENOMIC DNA]</scope>
    <source>
        <strain evidence="3">Tucson 14030-0811.24</strain>
    </source>
</reference>
<evidence type="ECO:0000313" key="3">
    <source>
        <dbReference type="Proteomes" id="UP000007798"/>
    </source>
</evidence>